<evidence type="ECO:0000259" key="15">
    <source>
        <dbReference type="SMART" id="SM00962"/>
    </source>
</evidence>
<evidence type="ECO:0000256" key="8">
    <source>
        <dbReference type="ARBA" id="ARBA00022927"/>
    </source>
</evidence>
<dbReference type="GO" id="GO:0015031">
    <property type="term" value="P:protein transport"/>
    <property type="evidence" value="ECO:0007669"/>
    <property type="project" value="UniProtKB-KW"/>
</dbReference>
<dbReference type="GO" id="GO:0005047">
    <property type="term" value="F:signal recognition particle binding"/>
    <property type="evidence" value="ECO:0007669"/>
    <property type="project" value="TreeGrafter"/>
</dbReference>
<sequence>MKVKKFVAPTMPEAMNTIRKELGPEAVILNSKEVSKGGFLGLFKKRSIEVVAALDPSPKPPPKNDKKPTRQPIPFKPASTDGDVLSEVRQLRKVIELQTADGADYPTDYQVIYRHLLSQEIEETLAHDLMDALVQKHKASDTLLTDHNAILLEIRAEIEERFQNRGVGGFAERKRLIQFVGPTGAGKTTTIAKVAASRMMHDHKRVAFITADTYRIAAVEQLKTYANILNVPLEVVYNSDDYNEAIQKYASYDLILVDTAGRNFREEKYVRDLEKTIAFNDETETCLVLSLTAKASDLAKIYDQFKHLPIQNVIFTKMDETRQYGSILNITLNNNLGVAYLTNGQDVPDDILKPTPQVVSGLIAGEQNDT</sequence>
<dbReference type="GO" id="GO:0005525">
    <property type="term" value="F:GTP binding"/>
    <property type="evidence" value="ECO:0007669"/>
    <property type="project" value="UniProtKB-UniRule"/>
</dbReference>
<evidence type="ECO:0000256" key="2">
    <source>
        <dbReference type="ARBA" id="ARBA00008531"/>
    </source>
</evidence>
<keyword evidence="5" id="KW-1003">Cell membrane</keyword>
<keyword evidence="17" id="KW-1185">Reference proteome</keyword>
<name>A0A1I1VIC0_9BACI</name>
<comment type="similarity">
    <text evidence="2">Belongs to the GTP-binding SRP family.</text>
</comment>
<evidence type="ECO:0000313" key="16">
    <source>
        <dbReference type="EMBL" id="SFD80220.1"/>
    </source>
</evidence>
<feature type="domain" description="SRP54-type proteins GTP-binding" evidence="15">
    <location>
        <begin position="174"/>
        <end position="365"/>
    </location>
</feature>
<dbReference type="GO" id="GO:0044781">
    <property type="term" value="P:bacterial-type flagellum organization"/>
    <property type="evidence" value="ECO:0007669"/>
    <property type="project" value="UniProtKB-UniRule"/>
</dbReference>
<dbReference type="InterPro" id="IPR027417">
    <property type="entry name" value="P-loop_NTPase"/>
</dbReference>
<dbReference type="SUPFAM" id="SSF52540">
    <property type="entry name" value="P-loop containing nucleoside triphosphate hydrolases"/>
    <property type="match status" value="1"/>
</dbReference>
<keyword evidence="4" id="KW-0813">Transport</keyword>
<dbReference type="CDD" id="cd17873">
    <property type="entry name" value="FlhF"/>
    <property type="match status" value="1"/>
</dbReference>
<evidence type="ECO:0000256" key="3">
    <source>
        <dbReference type="ARBA" id="ARBA00014919"/>
    </source>
</evidence>
<keyword evidence="7" id="KW-1005">Bacterial flagellum biogenesis</keyword>
<evidence type="ECO:0000256" key="5">
    <source>
        <dbReference type="ARBA" id="ARBA00022475"/>
    </source>
</evidence>
<keyword evidence="8" id="KW-0653">Protein transport</keyword>
<evidence type="ECO:0000256" key="1">
    <source>
        <dbReference type="ARBA" id="ARBA00004413"/>
    </source>
</evidence>
<comment type="subcellular location">
    <subcellularLocation>
        <location evidence="1">Cell membrane</location>
        <topology evidence="1">Peripheral membrane protein</topology>
        <orientation evidence="1">Cytoplasmic side</orientation>
    </subcellularLocation>
</comment>
<dbReference type="PANTHER" id="PTHR43134">
    <property type="entry name" value="SIGNAL RECOGNITION PARTICLE RECEPTOR SUBUNIT ALPHA"/>
    <property type="match status" value="1"/>
</dbReference>
<evidence type="ECO:0000256" key="11">
    <source>
        <dbReference type="ARBA" id="ARBA00023225"/>
    </source>
</evidence>
<reference evidence="17" key="1">
    <citation type="submission" date="2016-10" db="EMBL/GenBank/DDBJ databases">
        <authorList>
            <person name="Varghese N."/>
            <person name="Submissions S."/>
        </authorList>
    </citation>
    <scope>NUCLEOTIDE SEQUENCE [LARGE SCALE GENOMIC DNA]</scope>
    <source>
        <strain evidence="17">DSM 22530</strain>
    </source>
</reference>
<protein>
    <recommendedName>
        <fullName evidence="3 13">Flagellar biosynthesis protein FlhF</fullName>
    </recommendedName>
</protein>
<keyword evidence="16" id="KW-0969">Cilium</keyword>
<evidence type="ECO:0000256" key="7">
    <source>
        <dbReference type="ARBA" id="ARBA00022795"/>
    </source>
</evidence>
<dbReference type="AlphaFoldDB" id="A0A1I1VIC0"/>
<feature type="region of interest" description="Disordered" evidence="14">
    <location>
        <begin position="53"/>
        <end position="81"/>
    </location>
</feature>
<keyword evidence="6" id="KW-0547">Nucleotide-binding</keyword>
<dbReference type="OrthoDB" id="9778554at2"/>
<dbReference type="SMART" id="SM00962">
    <property type="entry name" value="SRP54"/>
    <property type="match status" value="1"/>
</dbReference>
<dbReference type="EMBL" id="FOMR01000004">
    <property type="protein sequence ID" value="SFD80220.1"/>
    <property type="molecule type" value="Genomic_DNA"/>
</dbReference>
<evidence type="ECO:0000256" key="9">
    <source>
        <dbReference type="ARBA" id="ARBA00023134"/>
    </source>
</evidence>
<dbReference type="PANTHER" id="PTHR43134:SF3">
    <property type="entry name" value="FLAGELLAR BIOSYNTHESIS PROTEIN FLHF"/>
    <property type="match status" value="1"/>
</dbReference>
<evidence type="ECO:0000256" key="13">
    <source>
        <dbReference type="NCBIfam" id="TIGR03499"/>
    </source>
</evidence>
<accession>A0A1I1VIC0</accession>
<dbReference type="Gene3D" id="3.40.50.300">
    <property type="entry name" value="P-loop containing nucleotide triphosphate hydrolases"/>
    <property type="match status" value="1"/>
</dbReference>
<comment type="function">
    <text evidence="12">Necessary for flagellar biosynthesis. May be involved in translocation of the flagellum.</text>
</comment>
<dbReference type="RefSeq" id="WP_090083483.1">
    <property type="nucleotide sequence ID" value="NZ_FOMR01000004.1"/>
</dbReference>
<evidence type="ECO:0000313" key="17">
    <source>
        <dbReference type="Proteomes" id="UP000199474"/>
    </source>
</evidence>
<evidence type="ECO:0000256" key="4">
    <source>
        <dbReference type="ARBA" id="ARBA00022448"/>
    </source>
</evidence>
<dbReference type="InterPro" id="IPR020006">
    <property type="entry name" value="FlhF"/>
</dbReference>
<keyword evidence="11" id="KW-1006">Bacterial flagellum protein export</keyword>
<dbReference type="STRING" id="640948.SAMN05216238_104143"/>
<keyword evidence="10" id="KW-0472">Membrane</keyword>
<dbReference type="InterPro" id="IPR000897">
    <property type="entry name" value="SRP54_GTPase_dom"/>
</dbReference>
<dbReference type="GO" id="GO:0003924">
    <property type="term" value="F:GTPase activity"/>
    <property type="evidence" value="ECO:0007669"/>
    <property type="project" value="UniProtKB-UniRule"/>
</dbReference>
<dbReference type="Proteomes" id="UP000199474">
    <property type="component" value="Unassembled WGS sequence"/>
</dbReference>
<evidence type="ECO:0000256" key="6">
    <source>
        <dbReference type="ARBA" id="ARBA00022741"/>
    </source>
</evidence>
<evidence type="ECO:0000256" key="10">
    <source>
        <dbReference type="ARBA" id="ARBA00023136"/>
    </source>
</evidence>
<keyword evidence="16" id="KW-0966">Cell projection</keyword>
<dbReference type="GO" id="GO:0006614">
    <property type="term" value="P:SRP-dependent cotranslational protein targeting to membrane"/>
    <property type="evidence" value="ECO:0007669"/>
    <property type="project" value="UniProtKB-UniRule"/>
</dbReference>
<proteinExistence type="inferred from homology"/>
<dbReference type="FunFam" id="3.40.50.300:FF:000695">
    <property type="entry name" value="Flagellar biosynthesis regulator FlhF"/>
    <property type="match status" value="1"/>
</dbReference>
<evidence type="ECO:0000256" key="12">
    <source>
        <dbReference type="ARBA" id="ARBA00025337"/>
    </source>
</evidence>
<keyword evidence="9" id="KW-0342">GTP-binding</keyword>
<dbReference type="NCBIfam" id="TIGR03499">
    <property type="entry name" value="FlhF"/>
    <property type="match status" value="1"/>
</dbReference>
<organism evidence="16 17">
    <name type="scientific">Lentibacillus persicus</name>
    <dbReference type="NCBI Taxonomy" id="640948"/>
    <lineage>
        <taxon>Bacteria</taxon>
        <taxon>Bacillati</taxon>
        <taxon>Bacillota</taxon>
        <taxon>Bacilli</taxon>
        <taxon>Bacillales</taxon>
        <taxon>Bacillaceae</taxon>
        <taxon>Lentibacillus</taxon>
    </lineage>
</organism>
<keyword evidence="16" id="KW-0282">Flagellum</keyword>
<dbReference type="InterPro" id="IPR047040">
    <property type="entry name" value="FlhF__GTPase_dom"/>
</dbReference>
<gene>
    <name evidence="16" type="ORF">SAMN05216238_104143</name>
</gene>
<dbReference type="Pfam" id="PF00448">
    <property type="entry name" value="SRP54"/>
    <property type="match status" value="1"/>
</dbReference>
<dbReference type="GO" id="GO:0005886">
    <property type="term" value="C:plasma membrane"/>
    <property type="evidence" value="ECO:0007669"/>
    <property type="project" value="UniProtKB-SubCell"/>
</dbReference>
<evidence type="ECO:0000256" key="14">
    <source>
        <dbReference type="SAM" id="MobiDB-lite"/>
    </source>
</evidence>
<dbReference type="Gene3D" id="1.20.120.1380">
    <property type="entry name" value="Flagellar FlhF biosynthesis protein, N domain"/>
    <property type="match status" value="1"/>
</dbReference>